<comment type="subcellular location">
    <subcellularLocation>
        <location evidence="1">Endoplasmic reticulum membrane</location>
        <topology evidence="1">Multi-pass membrane protein</topology>
    </subcellularLocation>
</comment>
<dbReference type="GO" id="GO:0005789">
    <property type="term" value="C:endoplasmic reticulum membrane"/>
    <property type="evidence" value="ECO:0007669"/>
    <property type="project" value="UniProtKB-SubCell"/>
</dbReference>
<dbReference type="GO" id="GO:0046923">
    <property type="term" value="F:ER retention sequence binding"/>
    <property type="evidence" value="ECO:0007669"/>
    <property type="project" value="InterPro"/>
</dbReference>
<evidence type="ECO:0000256" key="2">
    <source>
        <dbReference type="ARBA" id="ARBA00010120"/>
    </source>
</evidence>
<dbReference type="EMBL" id="LXPE01000008">
    <property type="protein sequence ID" value="OBA27518.1"/>
    <property type="molecule type" value="Genomic_DNA"/>
</dbReference>
<evidence type="ECO:0000256" key="11">
    <source>
        <dbReference type="SAM" id="Phobius"/>
    </source>
</evidence>
<accession>A0A1B7TFP8</accession>
<evidence type="ECO:0000256" key="5">
    <source>
        <dbReference type="ARBA" id="ARBA00022824"/>
    </source>
</evidence>
<dbReference type="GO" id="GO:0016192">
    <property type="term" value="P:vesicle-mediated transport"/>
    <property type="evidence" value="ECO:0007669"/>
    <property type="project" value="UniProtKB-KW"/>
</dbReference>
<comment type="caution">
    <text evidence="12">The sequence shown here is derived from an EMBL/GenBank/DDBJ whole genome shotgun (WGS) entry which is preliminary data.</text>
</comment>
<dbReference type="OrthoDB" id="7694678at2759"/>
<dbReference type="PROSITE" id="PS00951">
    <property type="entry name" value="ER_LUMEN_RECEPTOR_1"/>
    <property type="match status" value="1"/>
</dbReference>
<proteinExistence type="inferred from homology"/>
<evidence type="ECO:0000256" key="3">
    <source>
        <dbReference type="ARBA" id="ARBA00022448"/>
    </source>
</evidence>
<keyword evidence="10 12" id="KW-0675">Receptor</keyword>
<dbReference type="GO" id="GO:0006621">
    <property type="term" value="P:protein retention in ER lumen"/>
    <property type="evidence" value="ECO:0007669"/>
    <property type="project" value="InterPro"/>
</dbReference>
<feature type="transmembrane region" description="Helical" evidence="11">
    <location>
        <begin position="100"/>
        <end position="118"/>
    </location>
</feature>
<gene>
    <name evidence="12" type="ORF">HANVADRAFT_116850</name>
</gene>
<evidence type="ECO:0000256" key="1">
    <source>
        <dbReference type="ARBA" id="ARBA00004477"/>
    </source>
</evidence>
<organism evidence="12 13">
    <name type="scientific">Hanseniaspora valbyensis NRRL Y-1626</name>
    <dbReference type="NCBI Taxonomy" id="766949"/>
    <lineage>
        <taxon>Eukaryota</taxon>
        <taxon>Fungi</taxon>
        <taxon>Dikarya</taxon>
        <taxon>Ascomycota</taxon>
        <taxon>Saccharomycotina</taxon>
        <taxon>Saccharomycetes</taxon>
        <taxon>Saccharomycodales</taxon>
        <taxon>Saccharomycodaceae</taxon>
        <taxon>Hanseniaspora</taxon>
    </lineage>
</organism>
<evidence type="ECO:0000256" key="7">
    <source>
        <dbReference type="ARBA" id="ARBA00022927"/>
    </source>
</evidence>
<keyword evidence="6" id="KW-0931">ER-Golgi transport</keyword>
<keyword evidence="13" id="KW-1185">Reference proteome</keyword>
<feature type="transmembrane region" description="Helical" evidence="11">
    <location>
        <begin position="156"/>
        <end position="174"/>
    </location>
</feature>
<reference evidence="13" key="1">
    <citation type="journal article" date="2016" name="Proc. Natl. Acad. Sci. U.S.A.">
        <title>Comparative genomics of biotechnologically important yeasts.</title>
        <authorList>
            <person name="Riley R."/>
            <person name="Haridas S."/>
            <person name="Wolfe K.H."/>
            <person name="Lopes M.R."/>
            <person name="Hittinger C.T."/>
            <person name="Goeker M."/>
            <person name="Salamov A.A."/>
            <person name="Wisecaver J.H."/>
            <person name="Long T.M."/>
            <person name="Calvey C.H."/>
            <person name="Aerts A.L."/>
            <person name="Barry K.W."/>
            <person name="Choi C."/>
            <person name="Clum A."/>
            <person name="Coughlan A.Y."/>
            <person name="Deshpande S."/>
            <person name="Douglass A.P."/>
            <person name="Hanson S.J."/>
            <person name="Klenk H.-P."/>
            <person name="LaButti K.M."/>
            <person name="Lapidus A."/>
            <person name="Lindquist E.A."/>
            <person name="Lipzen A.M."/>
            <person name="Meier-Kolthoff J.P."/>
            <person name="Ohm R.A."/>
            <person name="Otillar R.P."/>
            <person name="Pangilinan J.L."/>
            <person name="Peng Y."/>
            <person name="Rokas A."/>
            <person name="Rosa C.A."/>
            <person name="Scheuner C."/>
            <person name="Sibirny A.A."/>
            <person name="Slot J.C."/>
            <person name="Stielow J.B."/>
            <person name="Sun H."/>
            <person name="Kurtzman C.P."/>
            <person name="Blackwell M."/>
            <person name="Grigoriev I.V."/>
            <person name="Jeffries T.W."/>
        </authorList>
    </citation>
    <scope>NUCLEOTIDE SEQUENCE [LARGE SCALE GENOMIC DNA]</scope>
    <source>
        <strain evidence="13">NRRL Y-1626</strain>
    </source>
</reference>
<sequence length="219" mass="26236">MLNFFRIIADISHLLSIVVLIQTIKKTAQIEGISFKTQTLYAIIYFTRYLDVFMFKKQSVYNFLFKVTFMGTSIYILHLMKQCNRINPVSYNDMLSKDTFKVKYCIAFAAVMALLFHYKFTFVQLSWSFSVWLESICIIPQLFLLQKLRKADAITVHYIFLLGIYRLLYIPNWIWRYYVEVRFEKISFFAGILQTIVFSDFFYVYFTRITQGKDFQLPH</sequence>
<evidence type="ECO:0000313" key="12">
    <source>
        <dbReference type="EMBL" id="OBA27518.1"/>
    </source>
</evidence>
<keyword evidence="3" id="KW-0813">Transport</keyword>
<dbReference type="Pfam" id="PF00810">
    <property type="entry name" value="ER_lumen_recept"/>
    <property type="match status" value="1"/>
</dbReference>
<dbReference type="GO" id="GO:0015031">
    <property type="term" value="P:protein transport"/>
    <property type="evidence" value="ECO:0007669"/>
    <property type="project" value="UniProtKB-KW"/>
</dbReference>
<dbReference type="AlphaFoldDB" id="A0A1B7TFP8"/>
<dbReference type="PANTHER" id="PTHR10585">
    <property type="entry name" value="ER LUMEN PROTEIN RETAINING RECEPTOR"/>
    <property type="match status" value="1"/>
</dbReference>
<evidence type="ECO:0000256" key="6">
    <source>
        <dbReference type="ARBA" id="ARBA00022892"/>
    </source>
</evidence>
<dbReference type="InterPro" id="IPR000133">
    <property type="entry name" value="ER_ret_rcpt"/>
</dbReference>
<evidence type="ECO:0000256" key="4">
    <source>
        <dbReference type="ARBA" id="ARBA00022692"/>
    </source>
</evidence>
<dbReference type="PRINTS" id="PR00660">
    <property type="entry name" value="ERLUMENR"/>
</dbReference>
<keyword evidence="8 11" id="KW-1133">Transmembrane helix</keyword>
<evidence type="ECO:0000313" key="13">
    <source>
        <dbReference type="Proteomes" id="UP000092321"/>
    </source>
</evidence>
<keyword evidence="4 11" id="KW-0812">Transmembrane</keyword>
<feature type="transmembrane region" description="Helical" evidence="11">
    <location>
        <begin position="60"/>
        <end position="79"/>
    </location>
</feature>
<evidence type="ECO:0000256" key="8">
    <source>
        <dbReference type="ARBA" id="ARBA00022989"/>
    </source>
</evidence>
<keyword evidence="9 11" id="KW-0472">Membrane</keyword>
<feature type="transmembrane region" description="Helical" evidence="11">
    <location>
        <begin position="186"/>
        <end position="206"/>
    </location>
</feature>
<name>A0A1B7TFP8_9ASCO</name>
<keyword evidence="7" id="KW-0653">Protein transport</keyword>
<evidence type="ECO:0000256" key="9">
    <source>
        <dbReference type="ARBA" id="ARBA00023136"/>
    </source>
</evidence>
<comment type="similarity">
    <text evidence="2">Belongs to the ERD2 family.</text>
</comment>
<dbReference type="Proteomes" id="UP000092321">
    <property type="component" value="Unassembled WGS sequence"/>
</dbReference>
<keyword evidence="5" id="KW-0256">Endoplasmic reticulum</keyword>
<protein>
    <submittedName>
        <fullName evidence="12">ER lumen protein retaining receptor</fullName>
    </submittedName>
</protein>
<evidence type="ECO:0000256" key="10">
    <source>
        <dbReference type="ARBA" id="ARBA00023170"/>
    </source>
</evidence>